<dbReference type="GO" id="GO:0003700">
    <property type="term" value="F:DNA-binding transcription factor activity"/>
    <property type="evidence" value="ECO:0007669"/>
    <property type="project" value="TreeGrafter"/>
</dbReference>
<dbReference type="PANTHER" id="PTHR30146">
    <property type="entry name" value="LACI-RELATED TRANSCRIPTIONAL REPRESSOR"/>
    <property type="match status" value="1"/>
</dbReference>
<dbReference type="PROSITE" id="PS00356">
    <property type="entry name" value="HTH_LACI_1"/>
    <property type="match status" value="1"/>
</dbReference>
<dbReference type="PANTHER" id="PTHR30146:SF155">
    <property type="entry name" value="ALANINE RACEMASE"/>
    <property type="match status" value="1"/>
</dbReference>
<dbReference type="PROSITE" id="PS50932">
    <property type="entry name" value="HTH_LACI_2"/>
    <property type="match status" value="1"/>
</dbReference>
<dbReference type="InterPro" id="IPR046335">
    <property type="entry name" value="LacI/GalR-like_sensor"/>
</dbReference>
<keyword evidence="1" id="KW-0805">Transcription regulation</keyword>
<dbReference type="InterPro" id="IPR028082">
    <property type="entry name" value="Peripla_BP_I"/>
</dbReference>
<keyword evidence="6" id="KW-1185">Reference proteome</keyword>
<gene>
    <name evidence="5" type="ORF">FB388_0304</name>
</gene>
<protein>
    <submittedName>
        <fullName evidence="5">LacI family transcriptional regulator</fullName>
    </submittedName>
</protein>
<evidence type="ECO:0000256" key="1">
    <source>
        <dbReference type="ARBA" id="ARBA00023015"/>
    </source>
</evidence>
<name>A0A543GA57_9PSEU</name>
<dbReference type="Gene3D" id="1.10.260.40">
    <property type="entry name" value="lambda repressor-like DNA-binding domains"/>
    <property type="match status" value="1"/>
</dbReference>
<dbReference type="GO" id="GO:0000976">
    <property type="term" value="F:transcription cis-regulatory region binding"/>
    <property type="evidence" value="ECO:0007669"/>
    <property type="project" value="TreeGrafter"/>
</dbReference>
<organism evidence="5 6">
    <name type="scientific">Pseudonocardia cypriaca</name>
    <dbReference type="NCBI Taxonomy" id="882449"/>
    <lineage>
        <taxon>Bacteria</taxon>
        <taxon>Bacillati</taxon>
        <taxon>Actinomycetota</taxon>
        <taxon>Actinomycetes</taxon>
        <taxon>Pseudonocardiales</taxon>
        <taxon>Pseudonocardiaceae</taxon>
        <taxon>Pseudonocardia</taxon>
    </lineage>
</organism>
<dbReference type="SUPFAM" id="SSF53822">
    <property type="entry name" value="Periplasmic binding protein-like I"/>
    <property type="match status" value="1"/>
</dbReference>
<dbReference type="Gene3D" id="3.40.50.2300">
    <property type="match status" value="2"/>
</dbReference>
<evidence type="ECO:0000256" key="2">
    <source>
        <dbReference type="ARBA" id="ARBA00023125"/>
    </source>
</evidence>
<evidence type="ECO:0000259" key="4">
    <source>
        <dbReference type="PROSITE" id="PS50932"/>
    </source>
</evidence>
<dbReference type="Pfam" id="PF13377">
    <property type="entry name" value="Peripla_BP_3"/>
    <property type="match status" value="1"/>
</dbReference>
<dbReference type="SUPFAM" id="SSF47413">
    <property type="entry name" value="lambda repressor-like DNA-binding domains"/>
    <property type="match status" value="1"/>
</dbReference>
<dbReference type="RefSeq" id="WP_142095838.1">
    <property type="nucleotide sequence ID" value="NZ_VFPH01000001.1"/>
</dbReference>
<comment type="caution">
    <text evidence="5">The sequence shown here is derived from an EMBL/GenBank/DDBJ whole genome shotgun (WGS) entry which is preliminary data.</text>
</comment>
<feature type="domain" description="HTH lacI-type" evidence="4">
    <location>
        <begin position="4"/>
        <end position="58"/>
    </location>
</feature>
<proteinExistence type="predicted"/>
<dbReference type="SMART" id="SM00354">
    <property type="entry name" value="HTH_LACI"/>
    <property type="match status" value="1"/>
</dbReference>
<dbReference type="CDD" id="cd06267">
    <property type="entry name" value="PBP1_LacI_sugar_binding-like"/>
    <property type="match status" value="1"/>
</dbReference>
<dbReference type="Pfam" id="PF00356">
    <property type="entry name" value="LacI"/>
    <property type="match status" value="1"/>
</dbReference>
<dbReference type="AlphaFoldDB" id="A0A543GA57"/>
<dbReference type="InterPro" id="IPR000843">
    <property type="entry name" value="HTH_LacI"/>
</dbReference>
<sequence length="335" mass="35864">MHRPTISDIAARAGVSKAAVSYALNGRRGVSPATQARVLAIAEELGWTANNAARVLSGARAGVVGLVLARPARTLGLEPFFMGFISGLEQELSSRDTALLLQLVPDHAAGLKTCARWQGARQVDGAIVVDLFDDDDRLAPLQEMGLPFVVVGDARDHPGVTCVWTDEVAGMTQIVEYLAALGHRRIGRVAGLERLRHTVQRTQAFRAAAERLGLEEVVQQSDYSGEDGTRATRLLLARRERPTAIVYDNDVMAVAGLAVAGEMGIEVPRQLSVVSWGDSALCRLTHPAITALAHDWMAYGAHTARRLLEVVDGAPPRAYLHGAHTLVPRGSTSPA</sequence>
<dbReference type="OrthoDB" id="1938857at2"/>
<evidence type="ECO:0000313" key="6">
    <source>
        <dbReference type="Proteomes" id="UP000319818"/>
    </source>
</evidence>
<dbReference type="InterPro" id="IPR010982">
    <property type="entry name" value="Lambda_DNA-bd_dom_sf"/>
</dbReference>
<accession>A0A543GA57</accession>
<dbReference type="CDD" id="cd01392">
    <property type="entry name" value="HTH_LacI"/>
    <property type="match status" value="1"/>
</dbReference>
<dbReference type="Proteomes" id="UP000319818">
    <property type="component" value="Unassembled WGS sequence"/>
</dbReference>
<keyword evidence="2" id="KW-0238">DNA-binding</keyword>
<keyword evidence="3" id="KW-0804">Transcription</keyword>
<reference evidence="5 6" key="1">
    <citation type="submission" date="2019-06" db="EMBL/GenBank/DDBJ databases">
        <title>Sequencing the genomes of 1000 actinobacteria strains.</title>
        <authorList>
            <person name="Klenk H.-P."/>
        </authorList>
    </citation>
    <scope>NUCLEOTIDE SEQUENCE [LARGE SCALE GENOMIC DNA]</scope>
    <source>
        <strain evidence="5 6">DSM 45511</strain>
    </source>
</reference>
<evidence type="ECO:0000313" key="5">
    <source>
        <dbReference type="EMBL" id="TQM42966.1"/>
    </source>
</evidence>
<evidence type="ECO:0000256" key="3">
    <source>
        <dbReference type="ARBA" id="ARBA00023163"/>
    </source>
</evidence>
<dbReference type="EMBL" id="VFPH01000001">
    <property type="protein sequence ID" value="TQM42966.1"/>
    <property type="molecule type" value="Genomic_DNA"/>
</dbReference>